<dbReference type="Proteomes" id="UP001163105">
    <property type="component" value="Unassembled WGS sequence"/>
</dbReference>
<proteinExistence type="predicted"/>
<evidence type="ECO:0000313" key="2">
    <source>
        <dbReference type="Proteomes" id="UP001163105"/>
    </source>
</evidence>
<reference evidence="1" key="1">
    <citation type="submission" date="2023-01" db="EMBL/GenBank/DDBJ databases">
        <title>The growth and conidiation of Purpureocillium lavendulum are regulated by nitrogen source and histone H3K14 acetylation.</title>
        <authorList>
            <person name="Tang P."/>
            <person name="Han J."/>
            <person name="Zhang C."/>
            <person name="Tang P."/>
            <person name="Qi F."/>
            <person name="Zhang K."/>
            <person name="Liang L."/>
        </authorList>
    </citation>
    <scope>NUCLEOTIDE SEQUENCE</scope>
    <source>
        <strain evidence="1">YMF1.00683</strain>
    </source>
</reference>
<dbReference type="EMBL" id="JAQHRD010000004">
    <property type="protein sequence ID" value="KAJ6441560.1"/>
    <property type="molecule type" value="Genomic_DNA"/>
</dbReference>
<sequence length="78" mass="8468">MGRQWQATPTRGTAALLARVEASRIEWPNGGPATLIRPLLLDDDDKMTRSKDGRRRPKAQQTVAAVVAGHDATARYGA</sequence>
<accession>A0AB34FRP9</accession>
<evidence type="ECO:0000313" key="1">
    <source>
        <dbReference type="EMBL" id="KAJ6441560.1"/>
    </source>
</evidence>
<comment type="caution">
    <text evidence="1">The sequence shown here is derived from an EMBL/GenBank/DDBJ whole genome shotgun (WGS) entry which is preliminary data.</text>
</comment>
<protein>
    <submittedName>
        <fullName evidence="1">Uncharacterized protein</fullName>
    </submittedName>
</protein>
<dbReference type="AlphaFoldDB" id="A0AB34FRP9"/>
<gene>
    <name evidence="1" type="ORF">O9K51_05111</name>
</gene>
<organism evidence="1 2">
    <name type="scientific">Purpureocillium lavendulum</name>
    <dbReference type="NCBI Taxonomy" id="1247861"/>
    <lineage>
        <taxon>Eukaryota</taxon>
        <taxon>Fungi</taxon>
        <taxon>Dikarya</taxon>
        <taxon>Ascomycota</taxon>
        <taxon>Pezizomycotina</taxon>
        <taxon>Sordariomycetes</taxon>
        <taxon>Hypocreomycetidae</taxon>
        <taxon>Hypocreales</taxon>
        <taxon>Ophiocordycipitaceae</taxon>
        <taxon>Purpureocillium</taxon>
    </lineage>
</organism>
<keyword evidence="2" id="KW-1185">Reference proteome</keyword>
<name>A0AB34FRP9_9HYPO</name>